<comment type="similarity">
    <text evidence="2 8 13">Belongs to the glutamyl-tRNA reductase family.</text>
</comment>
<dbReference type="EMBL" id="FOOQ01000002">
    <property type="protein sequence ID" value="SFG54497.1"/>
    <property type="molecule type" value="Genomic_DNA"/>
</dbReference>
<evidence type="ECO:0000256" key="3">
    <source>
        <dbReference type="ARBA" id="ARBA00012970"/>
    </source>
</evidence>
<dbReference type="PANTHER" id="PTHR43013:SF1">
    <property type="entry name" value="GLUTAMYL-TRNA REDUCTASE"/>
    <property type="match status" value="1"/>
</dbReference>
<evidence type="ECO:0000259" key="17">
    <source>
        <dbReference type="Pfam" id="PF05201"/>
    </source>
</evidence>
<evidence type="ECO:0000256" key="2">
    <source>
        <dbReference type="ARBA" id="ARBA00005916"/>
    </source>
</evidence>
<dbReference type="InterPro" id="IPR015895">
    <property type="entry name" value="4pyrrol_synth_GluRdtase_N"/>
</dbReference>
<dbReference type="PIRSF" id="PIRSF000445">
    <property type="entry name" value="4pyrrol_synth_GluRdtase"/>
    <property type="match status" value="1"/>
</dbReference>
<feature type="site" description="Important for activity" evidence="8 12">
    <location>
        <position position="94"/>
    </location>
</feature>
<evidence type="ECO:0000256" key="11">
    <source>
        <dbReference type="PIRSR" id="PIRSR000445-3"/>
    </source>
</evidence>
<dbReference type="SUPFAM" id="SSF69742">
    <property type="entry name" value="Glutamyl tRNA-reductase catalytic, N-terminal domain"/>
    <property type="match status" value="1"/>
</dbReference>
<sequence length="454" mass="47866">MRDAGVITGVRVSHESASIEEIESASAEDADAVVERLLARDGVHEAFAIQTCNRAEAYVVTDAVAYGRRVLGDFAPDVRDGSVVEMDHEESLRHLMRVAAGLESLVLGEDQILGQLKRAVESARAVDGVGPVLDDALTKAVHVGERARTETRINEGAVSLGSAAVKLAASELDVAGATAVVVGAGEMGRLAAEALAAADVAEVVVANRTLSNAEHLAELVDSPARAVPLDDVGDAVADADVVIAATGSPTYVLSEREVGDAGETMLIDIAQPRDVDPAASDAEGVVVRDIDALEAVTDETRAIREEAALRVEAMIDDEFDRLLDSYKRKRADEAIGAMYESAERVKERELQTALSKLESQGSLTPEQRETVASMADALVGQLLSAPTKSLRDAAAEDDWSTIQTAMQLFDPEFGGEMPGLSSGPDPSERAGDARSEPNPNADIPKHVLESLSDD</sequence>
<evidence type="ECO:0000259" key="15">
    <source>
        <dbReference type="Pfam" id="PF00745"/>
    </source>
</evidence>
<dbReference type="AlphaFoldDB" id="A0A1I2SUC9"/>
<dbReference type="SUPFAM" id="SSF51735">
    <property type="entry name" value="NAD(P)-binding Rossmann-fold domains"/>
    <property type="match status" value="1"/>
</dbReference>
<gene>
    <name evidence="8" type="primary">hemA</name>
    <name evidence="18" type="ORF">SAMN04488063_2367</name>
</gene>
<evidence type="ECO:0000256" key="4">
    <source>
        <dbReference type="ARBA" id="ARBA00022857"/>
    </source>
</evidence>
<evidence type="ECO:0000256" key="1">
    <source>
        <dbReference type="ARBA" id="ARBA00005059"/>
    </source>
</evidence>
<comment type="function">
    <text evidence="8">Catalyzes the NADPH-dependent reduction of glutamyl-tRNA(Glu) to glutamate 1-semialdehyde (GSA).</text>
</comment>
<feature type="domain" description="Tetrapyrrole biosynthesis glutamyl-tRNA reductase dimerisation" evidence="15">
    <location>
        <begin position="311"/>
        <end position="410"/>
    </location>
</feature>
<feature type="region of interest" description="Disordered" evidence="14">
    <location>
        <begin position="409"/>
        <end position="454"/>
    </location>
</feature>
<evidence type="ECO:0000313" key="18">
    <source>
        <dbReference type="EMBL" id="SFG54497.1"/>
    </source>
</evidence>
<name>A0A1I2SUC9_9EURY</name>
<keyword evidence="19" id="KW-1185">Reference proteome</keyword>
<dbReference type="UniPathway" id="UPA00251">
    <property type="reaction ID" value="UER00316"/>
</dbReference>
<feature type="domain" description="Glutamyl-tRNA reductase N-terminal" evidence="17">
    <location>
        <begin position="10"/>
        <end position="151"/>
    </location>
</feature>
<dbReference type="InterPro" id="IPR006151">
    <property type="entry name" value="Shikm_DH/Glu-tRNA_Rdtase"/>
</dbReference>
<dbReference type="InterPro" id="IPR000343">
    <property type="entry name" value="4pyrrol_synth_GluRdtase"/>
</dbReference>
<dbReference type="RefSeq" id="WP_092892402.1">
    <property type="nucleotide sequence ID" value="NZ_FOOQ01000002.1"/>
</dbReference>
<dbReference type="Pfam" id="PF05201">
    <property type="entry name" value="GlutR_N"/>
    <property type="match status" value="1"/>
</dbReference>
<protein>
    <recommendedName>
        <fullName evidence="3 8">Glutamyl-tRNA reductase</fullName>
        <shortName evidence="8">GluTR</shortName>
        <ecNumber evidence="3 8">1.2.1.70</ecNumber>
    </recommendedName>
</protein>
<dbReference type="InterPro" id="IPR036291">
    <property type="entry name" value="NAD(P)-bd_dom_sf"/>
</dbReference>
<dbReference type="NCBIfam" id="TIGR01035">
    <property type="entry name" value="hemA"/>
    <property type="match status" value="1"/>
</dbReference>
<evidence type="ECO:0000256" key="13">
    <source>
        <dbReference type="RuleBase" id="RU000584"/>
    </source>
</evidence>
<proteinExistence type="inferred from homology"/>
<dbReference type="CDD" id="cd05213">
    <property type="entry name" value="NAD_bind_Glutamyl_tRNA_reduct"/>
    <property type="match status" value="1"/>
</dbReference>
<evidence type="ECO:0000256" key="10">
    <source>
        <dbReference type="PIRSR" id="PIRSR000445-2"/>
    </source>
</evidence>
<accession>A0A1I2SUC9</accession>
<evidence type="ECO:0000256" key="12">
    <source>
        <dbReference type="PIRSR" id="PIRSR000445-4"/>
    </source>
</evidence>
<feature type="compositionally biased region" description="Basic and acidic residues" evidence="14">
    <location>
        <begin position="426"/>
        <end position="435"/>
    </location>
</feature>
<dbReference type="Proteomes" id="UP000198876">
    <property type="component" value="Unassembled WGS sequence"/>
</dbReference>
<feature type="binding site" evidence="8 10">
    <location>
        <begin position="51"/>
        <end position="54"/>
    </location>
    <ligand>
        <name>substrate</name>
    </ligand>
</feature>
<evidence type="ECO:0000256" key="8">
    <source>
        <dbReference type="HAMAP-Rule" id="MF_00087"/>
    </source>
</evidence>
<dbReference type="GO" id="GO:0019353">
    <property type="term" value="P:protoporphyrinogen IX biosynthetic process from glutamate"/>
    <property type="evidence" value="ECO:0007669"/>
    <property type="project" value="TreeGrafter"/>
</dbReference>
<dbReference type="InterPro" id="IPR036453">
    <property type="entry name" value="GluRdtase_dimer_dom_sf"/>
</dbReference>
<dbReference type="Pfam" id="PF00745">
    <property type="entry name" value="GlutR_dimer"/>
    <property type="match status" value="1"/>
</dbReference>
<dbReference type="Pfam" id="PF01488">
    <property type="entry name" value="Shikimate_DH"/>
    <property type="match status" value="1"/>
</dbReference>
<dbReference type="GO" id="GO:0008883">
    <property type="term" value="F:glutamyl-tRNA reductase activity"/>
    <property type="evidence" value="ECO:0007669"/>
    <property type="project" value="UniProtKB-UniRule"/>
</dbReference>
<dbReference type="InterPro" id="IPR015896">
    <property type="entry name" value="4pyrrol_synth_GluRdtase_dimer"/>
</dbReference>
<dbReference type="STRING" id="553467.SAMN04488063_2367"/>
<feature type="binding site" evidence="8 10">
    <location>
        <position position="115"/>
    </location>
    <ligand>
        <name>substrate</name>
    </ligand>
</feature>
<keyword evidence="4 8" id="KW-0521">NADP</keyword>
<feature type="binding site" evidence="8 11">
    <location>
        <begin position="183"/>
        <end position="188"/>
    </location>
    <ligand>
        <name>NADP(+)</name>
        <dbReference type="ChEBI" id="CHEBI:58349"/>
    </ligand>
</feature>
<keyword evidence="6 8" id="KW-0627">Porphyrin biosynthesis</keyword>
<dbReference type="InterPro" id="IPR018214">
    <property type="entry name" value="GluRdtase_CS"/>
</dbReference>
<comment type="catalytic activity">
    <reaction evidence="7 8 13">
        <text>(S)-4-amino-5-oxopentanoate + tRNA(Glu) + NADP(+) = L-glutamyl-tRNA(Glu) + NADPH + H(+)</text>
        <dbReference type="Rhea" id="RHEA:12344"/>
        <dbReference type="Rhea" id="RHEA-COMP:9663"/>
        <dbReference type="Rhea" id="RHEA-COMP:9680"/>
        <dbReference type="ChEBI" id="CHEBI:15378"/>
        <dbReference type="ChEBI" id="CHEBI:57501"/>
        <dbReference type="ChEBI" id="CHEBI:57783"/>
        <dbReference type="ChEBI" id="CHEBI:58349"/>
        <dbReference type="ChEBI" id="CHEBI:78442"/>
        <dbReference type="ChEBI" id="CHEBI:78520"/>
        <dbReference type="EC" id="1.2.1.70"/>
    </reaction>
</comment>
<evidence type="ECO:0000256" key="5">
    <source>
        <dbReference type="ARBA" id="ARBA00023002"/>
    </source>
</evidence>
<feature type="binding site" evidence="8 10">
    <location>
        <position position="104"/>
    </location>
    <ligand>
        <name>substrate</name>
    </ligand>
</feature>
<dbReference type="InterPro" id="IPR036343">
    <property type="entry name" value="GluRdtase_N_sf"/>
</dbReference>
<evidence type="ECO:0000256" key="7">
    <source>
        <dbReference type="ARBA" id="ARBA00047464"/>
    </source>
</evidence>
<evidence type="ECO:0000256" key="6">
    <source>
        <dbReference type="ARBA" id="ARBA00023244"/>
    </source>
</evidence>
<keyword evidence="5 8" id="KW-0560">Oxidoreductase</keyword>
<comment type="subunit">
    <text evidence="8">Homodimer.</text>
</comment>
<dbReference type="PROSITE" id="PS00747">
    <property type="entry name" value="GLUTR"/>
    <property type="match status" value="1"/>
</dbReference>
<dbReference type="EC" id="1.2.1.70" evidence="3 8"/>
<evidence type="ECO:0000259" key="16">
    <source>
        <dbReference type="Pfam" id="PF01488"/>
    </source>
</evidence>
<dbReference type="OrthoDB" id="4562at2157"/>
<evidence type="ECO:0000313" key="19">
    <source>
        <dbReference type="Proteomes" id="UP000198876"/>
    </source>
</evidence>
<dbReference type="GO" id="GO:0050661">
    <property type="term" value="F:NADP binding"/>
    <property type="evidence" value="ECO:0007669"/>
    <property type="project" value="InterPro"/>
</dbReference>
<dbReference type="FunFam" id="3.30.460.30:FF:000001">
    <property type="entry name" value="Glutamyl-tRNA reductase"/>
    <property type="match status" value="1"/>
</dbReference>
<dbReference type="SUPFAM" id="SSF69075">
    <property type="entry name" value="Glutamyl tRNA-reductase dimerization domain"/>
    <property type="match status" value="1"/>
</dbReference>
<evidence type="ECO:0000256" key="14">
    <source>
        <dbReference type="SAM" id="MobiDB-lite"/>
    </source>
</evidence>
<organism evidence="18 19">
    <name type="scientific">Halopelagius inordinatus</name>
    <dbReference type="NCBI Taxonomy" id="553467"/>
    <lineage>
        <taxon>Archaea</taxon>
        <taxon>Methanobacteriati</taxon>
        <taxon>Methanobacteriota</taxon>
        <taxon>Stenosarchaea group</taxon>
        <taxon>Halobacteria</taxon>
        <taxon>Halobacteriales</taxon>
        <taxon>Haloferacaceae</taxon>
    </lineage>
</organism>
<feature type="domain" description="Quinate/shikimate 5-dehydrogenase/glutamyl-tRNA reductase" evidence="16">
    <location>
        <begin position="167"/>
        <end position="296"/>
    </location>
</feature>
<comment type="miscellaneous">
    <text evidence="8">During catalysis, the active site Cys acts as a nucleophile attacking the alpha-carbonyl group of tRNA-bound glutamate with the formation of a thioester intermediate between enzyme and glutamate, and the concomitant release of tRNA(Glu). The thioester intermediate is finally reduced by direct hydride transfer from NADPH, to form the product GSA.</text>
</comment>
<feature type="active site" description="Nucleophile" evidence="8 9">
    <location>
        <position position="52"/>
    </location>
</feature>
<comment type="domain">
    <text evidence="8">Possesses an unusual extended V-shaped dimeric structure with each monomer consisting of three distinct domains arranged along a curved 'spinal' alpha-helix. The N-terminal catalytic domain specifically recognizes the glutamate moiety of the substrate. The second domain is the NADPH-binding domain, and the third C-terminal domain is responsible for dimerization.</text>
</comment>
<dbReference type="PANTHER" id="PTHR43013">
    <property type="entry name" value="GLUTAMYL-TRNA REDUCTASE"/>
    <property type="match status" value="1"/>
</dbReference>
<evidence type="ECO:0000256" key="9">
    <source>
        <dbReference type="PIRSR" id="PIRSR000445-1"/>
    </source>
</evidence>
<dbReference type="HAMAP" id="MF_00087">
    <property type="entry name" value="Glu_tRNA_reductase"/>
    <property type="match status" value="1"/>
</dbReference>
<dbReference type="Gene3D" id="3.30.460.30">
    <property type="entry name" value="Glutamyl-tRNA reductase, N-terminal domain"/>
    <property type="match status" value="1"/>
</dbReference>
<reference evidence="19" key="1">
    <citation type="submission" date="2016-10" db="EMBL/GenBank/DDBJ databases">
        <authorList>
            <person name="Varghese N."/>
            <person name="Submissions S."/>
        </authorList>
    </citation>
    <scope>NUCLEOTIDE SEQUENCE [LARGE SCALE GENOMIC DNA]</scope>
    <source>
        <strain evidence="19">CGMCC 1.7739</strain>
    </source>
</reference>
<dbReference type="Gene3D" id="3.40.50.720">
    <property type="entry name" value="NAD(P)-binding Rossmann-like Domain"/>
    <property type="match status" value="1"/>
</dbReference>
<feature type="binding site" evidence="8 10">
    <location>
        <begin position="109"/>
        <end position="111"/>
    </location>
    <ligand>
        <name>substrate</name>
    </ligand>
</feature>
<comment type="pathway">
    <text evidence="1 8 13">Porphyrin-containing compound metabolism; protoporphyrin-IX biosynthesis; 5-aminolevulinate from L-glutamyl-tRNA(Glu): step 1/2.</text>
</comment>